<dbReference type="Proteomes" id="UP000467841">
    <property type="component" value="Unassembled WGS sequence"/>
</dbReference>
<reference evidence="1" key="1">
    <citation type="submission" date="2020-01" db="EMBL/GenBank/DDBJ databases">
        <authorList>
            <person name="Mishra B."/>
        </authorList>
    </citation>
    <scope>NUCLEOTIDE SEQUENCE [LARGE SCALE GENOMIC DNA]</scope>
</reference>
<sequence length="67" mass="7451">MRYRDFSSRADVFSSLTLVGETSIKEYTTSTSNIVGRLVKLAFGGVGYGCGVLTVDPVERKCWKLKR</sequence>
<organism evidence="1 2">
    <name type="scientific">Microthlaspi erraticum</name>
    <dbReference type="NCBI Taxonomy" id="1685480"/>
    <lineage>
        <taxon>Eukaryota</taxon>
        <taxon>Viridiplantae</taxon>
        <taxon>Streptophyta</taxon>
        <taxon>Embryophyta</taxon>
        <taxon>Tracheophyta</taxon>
        <taxon>Spermatophyta</taxon>
        <taxon>Magnoliopsida</taxon>
        <taxon>eudicotyledons</taxon>
        <taxon>Gunneridae</taxon>
        <taxon>Pentapetalae</taxon>
        <taxon>rosids</taxon>
        <taxon>malvids</taxon>
        <taxon>Brassicales</taxon>
        <taxon>Brassicaceae</taxon>
        <taxon>Coluteocarpeae</taxon>
        <taxon>Microthlaspi</taxon>
    </lineage>
</organism>
<gene>
    <name evidence="1" type="ORF">MERR_LOCUS31994</name>
</gene>
<keyword evidence="2" id="KW-1185">Reference proteome</keyword>
<name>A0A6D2JWW8_9BRAS</name>
<dbReference type="AlphaFoldDB" id="A0A6D2JWW8"/>
<accession>A0A6D2JWW8</accession>
<protein>
    <submittedName>
        <fullName evidence="1">Uncharacterized protein</fullName>
    </submittedName>
</protein>
<proteinExistence type="predicted"/>
<comment type="caution">
    <text evidence="1">The sequence shown here is derived from an EMBL/GenBank/DDBJ whole genome shotgun (WGS) entry which is preliminary data.</text>
</comment>
<dbReference type="EMBL" id="CACVBM020001307">
    <property type="protein sequence ID" value="CAA7044759.1"/>
    <property type="molecule type" value="Genomic_DNA"/>
</dbReference>
<evidence type="ECO:0000313" key="1">
    <source>
        <dbReference type="EMBL" id="CAA7044759.1"/>
    </source>
</evidence>
<evidence type="ECO:0000313" key="2">
    <source>
        <dbReference type="Proteomes" id="UP000467841"/>
    </source>
</evidence>